<protein>
    <recommendedName>
        <fullName evidence="3">Chemotaxis protein CheA</fullName>
        <ecNumber evidence="2">2.7.13.3</ecNumber>
    </recommendedName>
</protein>
<dbReference type="InterPro" id="IPR004358">
    <property type="entry name" value="Sig_transdc_His_kin-like_C"/>
</dbReference>
<dbReference type="Pfam" id="PF02518">
    <property type="entry name" value="HATPase_c"/>
    <property type="match status" value="1"/>
</dbReference>
<dbReference type="SMART" id="SM00073">
    <property type="entry name" value="HPT"/>
    <property type="match status" value="1"/>
</dbReference>
<keyword evidence="9" id="KW-0067">ATP-binding</keyword>
<dbReference type="PANTHER" id="PTHR43395:SF10">
    <property type="entry name" value="CHEMOTAXIS PROTEIN CHEA"/>
    <property type="match status" value="1"/>
</dbReference>
<evidence type="ECO:0000256" key="8">
    <source>
        <dbReference type="ARBA" id="ARBA00022777"/>
    </source>
</evidence>
<organism evidence="18 19">
    <name type="scientific">Nitrospirillum amazonense</name>
    <dbReference type="NCBI Taxonomy" id="28077"/>
    <lineage>
        <taxon>Bacteria</taxon>
        <taxon>Pseudomonadati</taxon>
        <taxon>Pseudomonadota</taxon>
        <taxon>Alphaproteobacteria</taxon>
        <taxon>Rhodospirillales</taxon>
        <taxon>Azospirillaceae</taxon>
        <taxon>Nitrospirillum</taxon>
    </lineage>
</organism>
<evidence type="ECO:0000313" key="19">
    <source>
        <dbReference type="Proteomes" id="UP000319859"/>
    </source>
</evidence>
<dbReference type="SMART" id="SM00260">
    <property type="entry name" value="CheW"/>
    <property type="match status" value="1"/>
</dbReference>
<feature type="region of interest" description="Disordered" evidence="13">
    <location>
        <begin position="131"/>
        <end position="151"/>
    </location>
</feature>
<dbReference type="SUPFAM" id="SSF160246">
    <property type="entry name" value="EspE N-terminal domain-like"/>
    <property type="match status" value="1"/>
</dbReference>
<dbReference type="InterPro" id="IPR036061">
    <property type="entry name" value="CheW-like_dom_sf"/>
</dbReference>
<dbReference type="GO" id="GO:0000155">
    <property type="term" value="F:phosphorelay sensor kinase activity"/>
    <property type="evidence" value="ECO:0007669"/>
    <property type="project" value="InterPro"/>
</dbReference>
<dbReference type="Pfam" id="PF01627">
    <property type="entry name" value="Hpt"/>
    <property type="match status" value="1"/>
</dbReference>
<dbReference type="InterPro" id="IPR001374">
    <property type="entry name" value="R3H_dom"/>
</dbReference>
<dbReference type="CDD" id="cd16916">
    <property type="entry name" value="HATPase_CheA-like"/>
    <property type="match status" value="1"/>
</dbReference>
<dbReference type="Proteomes" id="UP000319859">
    <property type="component" value="Unassembled WGS sequence"/>
</dbReference>
<keyword evidence="7" id="KW-0547">Nucleotide-binding</keyword>
<name>A0A560F0Y4_9PROT</name>
<evidence type="ECO:0000259" key="16">
    <source>
        <dbReference type="PROSITE" id="PS50894"/>
    </source>
</evidence>
<dbReference type="Gene3D" id="2.30.30.40">
    <property type="entry name" value="SH3 Domains"/>
    <property type="match status" value="1"/>
</dbReference>
<dbReference type="AlphaFoldDB" id="A0A560F0Y4"/>
<feature type="domain" description="Histidine kinase" evidence="14">
    <location>
        <begin position="325"/>
        <end position="573"/>
    </location>
</feature>
<gene>
    <name evidence="18" type="ORF">FBZ89_11550</name>
</gene>
<evidence type="ECO:0000256" key="5">
    <source>
        <dbReference type="ARBA" id="ARBA00022553"/>
    </source>
</evidence>
<dbReference type="SUPFAM" id="SSF55874">
    <property type="entry name" value="ATPase domain of HSP90 chaperone/DNA topoisomerase II/histidine kinase"/>
    <property type="match status" value="1"/>
</dbReference>
<evidence type="ECO:0000256" key="4">
    <source>
        <dbReference type="ARBA" id="ARBA00022500"/>
    </source>
</evidence>
<dbReference type="InterPro" id="IPR005467">
    <property type="entry name" value="His_kinase_dom"/>
</dbReference>
<comment type="catalytic activity">
    <reaction evidence="1">
        <text>ATP + protein L-histidine = ADP + protein N-phospho-L-histidine.</text>
        <dbReference type="EC" id="2.7.13.3"/>
    </reaction>
</comment>
<dbReference type="InterPro" id="IPR008207">
    <property type="entry name" value="Sig_transdc_His_kin_Hpt_dom"/>
</dbReference>
<evidence type="ECO:0000256" key="7">
    <source>
        <dbReference type="ARBA" id="ARBA00022741"/>
    </source>
</evidence>
<evidence type="ECO:0000256" key="3">
    <source>
        <dbReference type="ARBA" id="ARBA00021495"/>
    </source>
</evidence>
<comment type="function">
    <text evidence="11">Involved in the transmission of sensory signals from the chemoreceptors to the flagellar motors. CheA is autophosphorylated; it can transfer its phosphate group to either CheB or CheY.</text>
</comment>
<dbReference type="GO" id="GO:0003676">
    <property type="term" value="F:nucleic acid binding"/>
    <property type="evidence" value="ECO:0007669"/>
    <property type="project" value="UniProtKB-UniRule"/>
</dbReference>
<keyword evidence="6" id="KW-0808">Transferase</keyword>
<feature type="compositionally biased region" description="Low complexity" evidence="13">
    <location>
        <begin position="131"/>
        <end position="150"/>
    </location>
</feature>
<feature type="domain" description="HPt" evidence="16">
    <location>
        <begin position="1"/>
        <end position="103"/>
    </location>
</feature>
<dbReference type="FunFam" id="3.30.565.10:FF:000016">
    <property type="entry name" value="Chemotaxis protein CheA, putative"/>
    <property type="match status" value="1"/>
</dbReference>
<dbReference type="SUPFAM" id="SSF50341">
    <property type="entry name" value="CheW-like"/>
    <property type="match status" value="1"/>
</dbReference>
<evidence type="ECO:0000256" key="13">
    <source>
        <dbReference type="SAM" id="MobiDB-lite"/>
    </source>
</evidence>
<dbReference type="GO" id="GO:0005524">
    <property type="term" value="F:ATP binding"/>
    <property type="evidence" value="ECO:0007669"/>
    <property type="project" value="UniProtKB-KW"/>
</dbReference>
<dbReference type="GO" id="GO:0005737">
    <property type="term" value="C:cytoplasm"/>
    <property type="evidence" value="ECO:0007669"/>
    <property type="project" value="InterPro"/>
</dbReference>
<evidence type="ECO:0000259" key="17">
    <source>
        <dbReference type="PROSITE" id="PS51061"/>
    </source>
</evidence>
<dbReference type="SMART" id="SM01231">
    <property type="entry name" value="H-kinase_dim"/>
    <property type="match status" value="1"/>
</dbReference>
<reference evidence="18 19" key="1">
    <citation type="submission" date="2019-06" db="EMBL/GenBank/DDBJ databases">
        <title>Genomic Encyclopedia of Type Strains, Phase IV (KMG-V): Genome sequencing to study the core and pangenomes of soil and plant-associated prokaryotes.</title>
        <authorList>
            <person name="Whitman W."/>
        </authorList>
    </citation>
    <scope>NUCLEOTIDE SEQUENCE [LARGE SCALE GENOMIC DNA]</scope>
    <source>
        <strain evidence="18 19">BR 11880</strain>
    </source>
</reference>
<dbReference type="InterPro" id="IPR036890">
    <property type="entry name" value="HATPase_C_sf"/>
</dbReference>
<dbReference type="Gene3D" id="1.20.120.160">
    <property type="entry name" value="HPT domain"/>
    <property type="match status" value="1"/>
</dbReference>
<dbReference type="PROSITE" id="PS50851">
    <property type="entry name" value="CHEW"/>
    <property type="match status" value="1"/>
</dbReference>
<dbReference type="InterPro" id="IPR003594">
    <property type="entry name" value="HATPase_dom"/>
</dbReference>
<keyword evidence="5 12" id="KW-0597">Phosphoprotein</keyword>
<dbReference type="PRINTS" id="PR00344">
    <property type="entry name" value="BCTRLSENSOR"/>
</dbReference>
<dbReference type="InterPro" id="IPR037257">
    <property type="entry name" value="T2SS_E_N_sf"/>
</dbReference>
<dbReference type="SMART" id="SM00387">
    <property type="entry name" value="HATPase_c"/>
    <property type="match status" value="1"/>
</dbReference>
<feature type="region of interest" description="Disordered" evidence="13">
    <location>
        <begin position="303"/>
        <end position="329"/>
    </location>
</feature>
<evidence type="ECO:0000313" key="18">
    <source>
        <dbReference type="EMBL" id="TWB15271.1"/>
    </source>
</evidence>
<dbReference type="PROSITE" id="PS51061">
    <property type="entry name" value="R3H"/>
    <property type="match status" value="1"/>
</dbReference>
<dbReference type="OrthoDB" id="9803176at2"/>
<keyword evidence="8 18" id="KW-0418">Kinase</keyword>
<dbReference type="Gene3D" id="3.30.565.10">
    <property type="entry name" value="Histidine kinase-like ATPase, C-terminal domain"/>
    <property type="match status" value="1"/>
</dbReference>
<dbReference type="SUPFAM" id="SSF47226">
    <property type="entry name" value="Histidine-containing phosphotransfer domain, HPT domain"/>
    <property type="match status" value="1"/>
</dbReference>
<evidence type="ECO:0000256" key="2">
    <source>
        <dbReference type="ARBA" id="ARBA00012438"/>
    </source>
</evidence>
<evidence type="ECO:0000256" key="1">
    <source>
        <dbReference type="ARBA" id="ARBA00000085"/>
    </source>
</evidence>
<dbReference type="FunFam" id="2.30.30.40:FF:000048">
    <property type="entry name" value="Chemotaxis protein CheA, putative"/>
    <property type="match status" value="1"/>
</dbReference>
<evidence type="ECO:0000256" key="10">
    <source>
        <dbReference type="ARBA" id="ARBA00023012"/>
    </source>
</evidence>
<dbReference type="InterPro" id="IPR036641">
    <property type="entry name" value="HPT_dom_sf"/>
</dbReference>
<dbReference type="SUPFAM" id="SSF47384">
    <property type="entry name" value="Homodimeric domain of signal transducing histidine kinase"/>
    <property type="match status" value="1"/>
</dbReference>
<sequence length="716" mass="75948">MSTLDPAAVFRQEAQELLEQLEQALLDLEHAPDDDDLINSAFRALHTVKGSGAMFGFDAVAAFTHHVETAFDLVRKGKVAPSRALIAVGLAAKDHMRRLIEAPDLAEAADGDAILQSLKQIVGGPSASAAASTAAAETTPENAPEAASPEGTSTWRIRFRLARDAMAMGTNPLLLLDELRGLGVATVVARTEGVPALEEMAATECHLAWDVVLTTSQPRTAIEEVFMFVIDDMELSIDALGMAGEGRRIGEILVDRGDVAQQAVDAAVAAQMPLGTLLVKSGEVSPDTLAAALAEQQHVRTGLGAGASPSALPGSGQGGTKGTAKGADSIRVPAERLDELMDRVGELVIVQSRLSQVAASSNDVEVKAIAEEIERLAHELRDTTMGVRTVPIGSLFGRFRRLVHDLANELGKRIELVTVGEETELDKTVIERLNDPLIHLIRNAIDHGLEAPEGRAAAGKPAAGRITLTACHAGAEVMVSISDDGRGLDRARIQSRAEDQGLVPPGAKLSDAELFQLIFEPGFSTAKEVTSLSGRGVGMDVVKRAIEGLRGKIDIASTPGEGTRLTLRLPLTLAIIDGLLVRVGTGRYALPLSAVEECVELSAEEDARSRGRSFLNIRGDLVPFLRLRELFQVTEPPDRYQKAVIVSFGGRRVGLVVDQVIGNHQTVIKSLSKLHADVETFAGATILGDGAVALILDIANLVKLGMAYENRFKAAS</sequence>
<dbReference type="PANTHER" id="PTHR43395">
    <property type="entry name" value="SENSOR HISTIDINE KINASE CHEA"/>
    <property type="match status" value="1"/>
</dbReference>
<dbReference type="GO" id="GO:0006935">
    <property type="term" value="P:chemotaxis"/>
    <property type="evidence" value="ECO:0007669"/>
    <property type="project" value="UniProtKB-KW"/>
</dbReference>
<proteinExistence type="predicted"/>
<dbReference type="PROSITE" id="PS50109">
    <property type="entry name" value="HIS_KIN"/>
    <property type="match status" value="1"/>
</dbReference>
<dbReference type="PROSITE" id="PS50894">
    <property type="entry name" value="HPT"/>
    <property type="match status" value="1"/>
</dbReference>
<evidence type="ECO:0000259" key="14">
    <source>
        <dbReference type="PROSITE" id="PS50109"/>
    </source>
</evidence>
<feature type="modified residue" description="Phosphohistidine" evidence="12">
    <location>
        <position position="46"/>
    </location>
</feature>
<keyword evidence="10" id="KW-0902">Two-component regulatory system</keyword>
<dbReference type="Gene3D" id="1.10.287.560">
    <property type="entry name" value="Histidine kinase CheA-like, homodimeric domain"/>
    <property type="match status" value="1"/>
</dbReference>
<dbReference type="InterPro" id="IPR037006">
    <property type="entry name" value="CheA-like_homodim_sf"/>
</dbReference>
<keyword evidence="4" id="KW-0145">Chemotaxis</keyword>
<dbReference type="EMBL" id="VITN01000015">
    <property type="protein sequence ID" value="TWB15271.1"/>
    <property type="molecule type" value="Genomic_DNA"/>
</dbReference>
<dbReference type="CDD" id="cd00088">
    <property type="entry name" value="HPT"/>
    <property type="match status" value="1"/>
</dbReference>
<comment type="caution">
    <text evidence="18">The sequence shown here is derived from an EMBL/GenBank/DDBJ whole genome shotgun (WGS) entry which is preliminary data.</text>
</comment>
<evidence type="ECO:0000256" key="9">
    <source>
        <dbReference type="ARBA" id="ARBA00022840"/>
    </source>
</evidence>
<evidence type="ECO:0000256" key="12">
    <source>
        <dbReference type="PROSITE-ProRule" id="PRU00110"/>
    </source>
</evidence>
<dbReference type="Pfam" id="PF02895">
    <property type="entry name" value="H-kinase_dim"/>
    <property type="match status" value="1"/>
</dbReference>
<dbReference type="InterPro" id="IPR051315">
    <property type="entry name" value="Bact_Chemotaxis_CheA"/>
</dbReference>
<accession>A0A560F0Y4</accession>
<dbReference type="RefSeq" id="WP_145751833.1">
    <property type="nucleotide sequence ID" value="NZ_VITN01000015.1"/>
</dbReference>
<dbReference type="EC" id="2.7.13.3" evidence="2"/>
<dbReference type="Pfam" id="PF01584">
    <property type="entry name" value="CheW"/>
    <property type="match status" value="1"/>
</dbReference>
<evidence type="ECO:0000256" key="6">
    <source>
        <dbReference type="ARBA" id="ARBA00022679"/>
    </source>
</evidence>
<evidence type="ECO:0000256" key="11">
    <source>
        <dbReference type="ARBA" id="ARBA00035100"/>
    </source>
</evidence>
<feature type="domain" description="R3H" evidence="17">
    <location>
        <begin position="363"/>
        <end position="433"/>
    </location>
</feature>
<dbReference type="InterPro" id="IPR002545">
    <property type="entry name" value="CheW-lke_dom"/>
</dbReference>
<dbReference type="InterPro" id="IPR036097">
    <property type="entry name" value="HisK_dim/P_sf"/>
</dbReference>
<dbReference type="CDD" id="cd00731">
    <property type="entry name" value="CheA_reg"/>
    <property type="match status" value="1"/>
</dbReference>
<feature type="domain" description="CheW-like" evidence="15">
    <location>
        <begin position="575"/>
        <end position="707"/>
    </location>
</feature>
<dbReference type="InterPro" id="IPR004105">
    <property type="entry name" value="CheA-like_dim"/>
</dbReference>
<evidence type="ECO:0000259" key="15">
    <source>
        <dbReference type="PROSITE" id="PS50851"/>
    </source>
</evidence>